<organism evidence="1 2">
    <name type="scientific">Hyella patelloides LEGE 07179</name>
    <dbReference type="NCBI Taxonomy" id="945734"/>
    <lineage>
        <taxon>Bacteria</taxon>
        <taxon>Bacillati</taxon>
        <taxon>Cyanobacteriota</taxon>
        <taxon>Cyanophyceae</taxon>
        <taxon>Pleurocapsales</taxon>
        <taxon>Hyellaceae</taxon>
        <taxon>Hyella</taxon>
    </lineage>
</organism>
<name>A0A563VKD5_9CYAN</name>
<dbReference type="AlphaFoldDB" id="A0A563VKD5"/>
<reference evidence="1 2" key="1">
    <citation type="submission" date="2019-01" db="EMBL/GenBank/DDBJ databases">
        <authorList>
            <person name="Brito A."/>
        </authorList>
    </citation>
    <scope>NUCLEOTIDE SEQUENCE [LARGE SCALE GENOMIC DNA]</scope>
    <source>
        <strain evidence="1">1</strain>
    </source>
</reference>
<protein>
    <submittedName>
        <fullName evidence="1">Uncharacterized protein</fullName>
    </submittedName>
</protein>
<sequence>MVIGKCANPGISALDYLHKTWSLLRLQSEKDSSIDNYSLGM</sequence>
<keyword evidence="2" id="KW-1185">Reference proteome</keyword>
<dbReference type="Proteomes" id="UP000320055">
    <property type="component" value="Unassembled WGS sequence"/>
</dbReference>
<accession>A0A563VKD5</accession>
<evidence type="ECO:0000313" key="1">
    <source>
        <dbReference type="EMBL" id="VEP11807.1"/>
    </source>
</evidence>
<proteinExistence type="predicted"/>
<dbReference type="EMBL" id="CAACVJ010000025">
    <property type="protein sequence ID" value="VEP11807.1"/>
    <property type="molecule type" value="Genomic_DNA"/>
</dbReference>
<gene>
    <name evidence="1" type="ORF">H1P_1200020</name>
</gene>
<evidence type="ECO:0000313" key="2">
    <source>
        <dbReference type="Proteomes" id="UP000320055"/>
    </source>
</evidence>